<feature type="domain" description="NADP-dependent oxidoreductase" evidence="2">
    <location>
        <begin position="88"/>
        <end position="187"/>
    </location>
</feature>
<dbReference type="EMBL" id="MAVT02001684">
    <property type="protein sequence ID" value="POS70323.1"/>
    <property type="molecule type" value="Genomic_DNA"/>
</dbReference>
<dbReference type="Pfam" id="PF00248">
    <property type="entry name" value="Aldo_ket_red"/>
    <property type="match status" value="2"/>
</dbReference>
<dbReference type="PANTHER" id="PTHR43364">
    <property type="entry name" value="NADH-SPECIFIC METHYLGLYOXAL REDUCTASE-RELATED"/>
    <property type="match status" value="1"/>
</dbReference>
<dbReference type="Gene3D" id="3.20.20.100">
    <property type="entry name" value="NADP-dependent oxidoreductase domain"/>
    <property type="match status" value="2"/>
</dbReference>
<dbReference type="PANTHER" id="PTHR43364:SF4">
    <property type="entry name" value="NAD(P)-LINKED OXIDOREDUCTASE SUPERFAMILY PROTEIN"/>
    <property type="match status" value="1"/>
</dbReference>
<dbReference type="InterPro" id="IPR036812">
    <property type="entry name" value="NAD(P)_OxRdtase_dom_sf"/>
</dbReference>
<accession>A0A2P5HJA3</accession>
<sequence length="372" mass="40824">MPAAFGGWFPVQKYARKYNHGKPVGRHELINPYQGPRALIDRDDLVWWADLPEDYGDRGNYICDADDEDCKFPCKLAFCSGINMAPQLIFGTATFGMDMTEFQSAAEVEGILKTLKSHGITRLDTAPRYPPLKPGEAEKLLGAAAGLSSDFTIDTKVYTNTNTDGSGYLSSVAIEKSISGSLEKLKRPQGWGVSNTPPAMLENILKLCDENGWQKPSSYQGDYNLVARAMETKPLPILRANNMKFVAFRSLAAGFLTGNSVNNKSEGTRMSEDNPLGKAMQRVFSGDELHQAMRKFDTGVRALGLSSIEVAIRWAAHNSALRDDDSIILGASKVKQLEETVGFIRRGPLAPEVIDLTNELWAVAQLSRGDVI</sequence>
<dbReference type="AlphaFoldDB" id="A0A2P5HJA3"/>
<proteinExistence type="predicted"/>
<dbReference type="InterPro" id="IPR050523">
    <property type="entry name" value="AKR_Detox_Biosynth"/>
</dbReference>
<evidence type="ECO:0000256" key="1">
    <source>
        <dbReference type="ARBA" id="ARBA00023002"/>
    </source>
</evidence>
<keyword evidence="4" id="KW-1185">Reference proteome</keyword>
<dbReference type="InterPro" id="IPR023210">
    <property type="entry name" value="NADP_OxRdtase_dom"/>
</dbReference>
<organism evidence="3 4">
    <name type="scientific">Diaporthe helianthi</name>
    <dbReference type="NCBI Taxonomy" id="158607"/>
    <lineage>
        <taxon>Eukaryota</taxon>
        <taxon>Fungi</taxon>
        <taxon>Dikarya</taxon>
        <taxon>Ascomycota</taxon>
        <taxon>Pezizomycotina</taxon>
        <taxon>Sordariomycetes</taxon>
        <taxon>Sordariomycetidae</taxon>
        <taxon>Diaporthales</taxon>
        <taxon>Diaporthaceae</taxon>
        <taxon>Diaporthe</taxon>
    </lineage>
</organism>
<evidence type="ECO:0000259" key="2">
    <source>
        <dbReference type="Pfam" id="PF00248"/>
    </source>
</evidence>
<dbReference type="STRING" id="158607.A0A2P5HJA3"/>
<dbReference type="OrthoDB" id="2310150at2759"/>
<name>A0A2P5HJA3_DIAHE</name>
<protein>
    <recommendedName>
        <fullName evidence="2">NADP-dependent oxidoreductase domain-containing protein</fullName>
    </recommendedName>
</protein>
<gene>
    <name evidence="3" type="ORF">DHEL01_v211285</name>
</gene>
<reference evidence="3" key="1">
    <citation type="submission" date="2017-09" db="EMBL/GenBank/DDBJ databases">
        <title>Polyketide synthases of a Diaporthe helianthi virulent isolate.</title>
        <authorList>
            <person name="Baroncelli R."/>
        </authorList>
    </citation>
    <scope>NUCLEOTIDE SEQUENCE [LARGE SCALE GENOMIC DNA]</scope>
    <source>
        <strain evidence="3">7/96</strain>
    </source>
</reference>
<keyword evidence="1" id="KW-0560">Oxidoreductase</keyword>
<comment type="caution">
    <text evidence="3">The sequence shown here is derived from an EMBL/GenBank/DDBJ whole genome shotgun (WGS) entry which is preliminary data.</text>
</comment>
<feature type="domain" description="NADP-dependent oxidoreductase" evidence="2">
    <location>
        <begin position="191"/>
        <end position="361"/>
    </location>
</feature>
<dbReference type="GO" id="GO:0016491">
    <property type="term" value="F:oxidoreductase activity"/>
    <property type="evidence" value="ECO:0007669"/>
    <property type="project" value="UniProtKB-KW"/>
</dbReference>
<evidence type="ECO:0000313" key="4">
    <source>
        <dbReference type="Proteomes" id="UP000094444"/>
    </source>
</evidence>
<dbReference type="Proteomes" id="UP000094444">
    <property type="component" value="Unassembled WGS sequence"/>
</dbReference>
<evidence type="ECO:0000313" key="3">
    <source>
        <dbReference type="EMBL" id="POS70323.1"/>
    </source>
</evidence>
<dbReference type="SUPFAM" id="SSF51430">
    <property type="entry name" value="NAD(P)-linked oxidoreductase"/>
    <property type="match status" value="1"/>
</dbReference>
<dbReference type="InParanoid" id="A0A2P5HJA3"/>